<name>A0A835ZCU7_9STRA</name>
<sequence>MIKQAIRALLLGLSTARFAAAACTRTYYIAADELVWDYVPTNINQYDGTPITTPGADSAVFTVNDAMTIGQNYTKAIYQEYTDYTFTKLKPKPVHLGYLGPVIRAEVNDTIVVVFRNNAGAGFTPPLQFSIHPHGVKYTKHNEGVHYQFEVDNSGSVSPGTTFTYTWQVPDRAGPGKDDGNAVMWAYHSHHNEVCSACMPGKHDGNAVMWAYHSHHNRVKDTYSGLNGPMVIYKPNTLAPFTNKALDVDREFFLLFEVMDENQSHYLDVNCAKFGCDPALVNADPDGFHESNLMHNINGRMYGNLDGLNMYAGENVRWFIAAFGTEVDLHTAHFHGNTLLLSNHRTDVIDLLPATFRTLSMQPDSEGKWLIHCHVNDHIKAGMLAFYNVYPKPVLRGTYPALVY</sequence>
<proteinExistence type="inferred from homology"/>
<feature type="domain" description="Plastocyanin-like" evidence="6">
    <location>
        <begin position="98"/>
        <end position="174"/>
    </location>
</feature>
<dbReference type="InterPro" id="IPR011706">
    <property type="entry name" value="Cu-oxidase_C"/>
</dbReference>
<dbReference type="EMBL" id="JAFCMP010000108">
    <property type="protein sequence ID" value="KAG5186633.1"/>
    <property type="molecule type" value="Genomic_DNA"/>
</dbReference>
<evidence type="ECO:0000256" key="4">
    <source>
        <dbReference type="SAM" id="SignalP"/>
    </source>
</evidence>
<dbReference type="Gene3D" id="2.60.40.420">
    <property type="entry name" value="Cupredoxins - blue copper proteins"/>
    <property type="match status" value="2"/>
</dbReference>
<dbReference type="InterPro" id="IPR008972">
    <property type="entry name" value="Cupredoxin"/>
</dbReference>
<dbReference type="PANTHER" id="PTHR11709:SF486">
    <property type="entry name" value="MULTICOPPER OXIDASE"/>
    <property type="match status" value="1"/>
</dbReference>
<organism evidence="7 8">
    <name type="scientific">Tribonema minus</name>
    <dbReference type="NCBI Taxonomy" id="303371"/>
    <lineage>
        <taxon>Eukaryota</taxon>
        <taxon>Sar</taxon>
        <taxon>Stramenopiles</taxon>
        <taxon>Ochrophyta</taxon>
        <taxon>PX clade</taxon>
        <taxon>Xanthophyceae</taxon>
        <taxon>Tribonematales</taxon>
        <taxon>Tribonemataceae</taxon>
        <taxon>Tribonema</taxon>
    </lineage>
</organism>
<comment type="caution">
    <text evidence="7">The sequence shown here is derived from an EMBL/GenBank/DDBJ whole genome shotgun (WGS) entry which is preliminary data.</text>
</comment>
<dbReference type="GO" id="GO:0005507">
    <property type="term" value="F:copper ion binding"/>
    <property type="evidence" value="ECO:0007669"/>
    <property type="project" value="InterPro"/>
</dbReference>
<gene>
    <name evidence="7" type="ORF">JKP88DRAFT_254451</name>
</gene>
<dbReference type="InterPro" id="IPR045087">
    <property type="entry name" value="Cu-oxidase_fam"/>
</dbReference>
<evidence type="ECO:0000259" key="6">
    <source>
        <dbReference type="Pfam" id="PF07732"/>
    </source>
</evidence>
<evidence type="ECO:0000256" key="3">
    <source>
        <dbReference type="ARBA" id="ARBA00023002"/>
    </source>
</evidence>
<dbReference type="Pfam" id="PF07731">
    <property type="entry name" value="Cu-oxidase_2"/>
    <property type="match status" value="1"/>
</dbReference>
<dbReference type="OrthoDB" id="2121828at2759"/>
<keyword evidence="4" id="KW-0732">Signal</keyword>
<reference evidence="7" key="1">
    <citation type="submission" date="2021-02" db="EMBL/GenBank/DDBJ databases">
        <title>First Annotated Genome of the Yellow-green Alga Tribonema minus.</title>
        <authorList>
            <person name="Mahan K.M."/>
        </authorList>
    </citation>
    <scope>NUCLEOTIDE SEQUENCE</scope>
    <source>
        <strain evidence="7">UTEX B ZZ1240</strain>
    </source>
</reference>
<dbReference type="InterPro" id="IPR002355">
    <property type="entry name" value="Cu_oxidase_Cu_BS"/>
</dbReference>
<evidence type="ECO:0000313" key="7">
    <source>
        <dbReference type="EMBL" id="KAG5186633.1"/>
    </source>
</evidence>
<dbReference type="Pfam" id="PF07732">
    <property type="entry name" value="Cu-oxidase_3"/>
    <property type="match status" value="1"/>
</dbReference>
<dbReference type="PROSITE" id="PS00080">
    <property type="entry name" value="MULTICOPPER_OXIDASE2"/>
    <property type="match status" value="1"/>
</dbReference>
<dbReference type="GO" id="GO:0016491">
    <property type="term" value="F:oxidoreductase activity"/>
    <property type="evidence" value="ECO:0007669"/>
    <property type="project" value="UniProtKB-KW"/>
</dbReference>
<dbReference type="AlphaFoldDB" id="A0A835ZCU7"/>
<feature type="domain" description="Plastocyanin-like" evidence="5">
    <location>
        <begin position="294"/>
        <end position="391"/>
    </location>
</feature>
<feature type="chain" id="PRO_5032770890" evidence="4">
    <location>
        <begin position="22"/>
        <end position="404"/>
    </location>
</feature>
<keyword evidence="3" id="KW-0560">Oxidoreductase</keyword>
<feature type="signal peptide" evidence="4">
    <location>
        <begin position="1"/>
        <end position="21"/>
    </location>
</feature>
<dbReference type="Proteomes" id="UP000664859">
    <property type="component" value="Unassembled WGS sequence"/>
</dbReference>
<evidence type="ECO:0000313" key="8">
    <source>
        <dbReference type="Proteomes" id="UP000664859"/>
    </source>
</evidence>
<keyword evidence="2" id="KW-0479">Metal-binding</keyword>
<comment type="similarity">
    <text evidence="1">Belongs to the multicopper oxidase family.</text>
</comment>
<protein>
    <submittedName>
        <fullName evidence="7">Putative multicopper oxidase</fullName>
    </submittedName>
</protein>
<accession>A0A835ZCU7</accession>
<evidence type="ECO:0000256" key="2">
    <source>
        <dbReference type="ARBA" id="ARBA00022723"/>
    </source>
</evidence>
<dbReference type="PANTHER" id="PTHR11709">
    <property type="entry name" value="MULTI-COPPER OXIDASE"/>
    <property type="match status" value="1"/>
</dbReference>
<dbReference type="InterPro" id="IPR033138">
    <property type="entry name" value="Cu_oxidase_CS"/>
</dbReference>
<keyword evidence="8" id="KW-1185">Reference proteome</keyword>
<dbReference type="SUPFAM" id="SSF49503">
    <property type="entry name" value="Cupredoxins"/>
    <property type="match status" value="3"/>
</dbReference>
<dbReference type="InterPro" id="IPR011707">
    <property type="entry name" value="Cu-oxidase-like_N"/>
</dbReference>
<dbReference type="PROSITE" id="PS00079">
    <property type="entry name" value="MULTICOPPER_OXIDASE1"/>
    <property type="match status" value="1"/>
</dbReference>
<evidence type="ECO:0000256" key="1">
    <source>
        <dbReference type="ARBA" id="ARBA00010609"/>
    </source>
</evidence>
<evidence type="ECO:0000259" key="5">
    <source>
        <dbReference type="Pfam" id="PF07731"/>
    </source>
</evidence>